<dbReference type="SUPFAM" id="SSF161098">
    <property type="entry name" value="MetI-like"/>
    <property type="match status" value="1"/>
</dbReference>
<keyword evidence="2 7" id="KW-0813">Transport</keyword>
<feature type="transmembrane region" description="Helical" evidence="7">
    <location>
        <begin position="237"/>
        <end position="256"/>
    </location>
</feature>
<dbReference type="Gene3D" id="1.10.3720.10">
    <property type="entry name" value="MetI-like"/>
    <property type="match status" value="1"/>
</dbReference>
<evidence type="ECO:0000256" key="2">
    <source>
        <dbReference type="ARBA" id="ARBA00022448"/>
    </source>
</evidence>
<proteinExistence type="inferred from homology"/>
<comment type="similarity">
    <text evidence="7">Belongs to the binding-protein-dependent transport system permease family.</text>
</comment>
<dbReference type="PANTHER" id="PTHR30193">
    <property type="entry name" value="ABC TRANSPORTER PERMEASE PROTEIN"/>
    <property type="match status" value="1"/>
</dbReference>
<dbReference type="PROSITE" id="PS50928">
    <property type="entry name" value="ABC_TM1"/>
    <property type="match status" value="1"/>
</dbReference>
<feature type="transmembrane region" description="Helical" evidence="7">
    <location>
        <begin position="88"/>
        <end position="114"/>
    </location>
</feature>
<reference evidence="10" key="1">
    <citation type="journal article" date="2019" name="Int. J. Syst. Evol. Microbiol.">
        <title>The Global Catalogue of Microorganisms (GCM) 10K type strain sequencing project: providing services to taxonomists for standard genome sequencing and annotation.</title>
        <authorList>
            <consortium name="The Broad Institute Genomics Platform"/>
            <consortium name="The Broad Institute Genome Sequencing Center for Infectious Disease"/>
            <person name="Wu L."/>
            <person name="Ma J."/>
        </authorList>
    </citation>
    <scope>NUCLEOTIDE SEQUENCE [LARGE SCALE GENOMIC DNA]</scope>
    <source>
        <strain evidence="10">CGMCC 1.12286</strain>
    </source>
</reference>
<comment type="subcellular location">
    <subcellularLocation>
        <location evidence="1 7">Cell membrane</location>
        <topology evidence="1 7">Multi-pass membrane protein</topology>
    </subcellularLocation>
</comment>
<dbReference type="Proteomes" id="UP001597079">
    <property type="component" value="Unassembled WGS sequence"/>
</dbReference>
<evidence type="ECO:0000256" key="7">
    <source>
        <dbReference type="RuleBase" id="RU363032"/>
    </source>
</evidence>
<dbReference type="Pfam" id="PF00528">
    <property type="entry name" value="BPD_transp_1"/>
    <property type="match status" value="1"/>
</dbReference>
<keyword evidence="10" id="KW-1185">Reference proteome</keyword>
<feature type="domain" description="ABC transmembrane type-1" evidence="8">
    <location>
        <begin position="88"/>
        <end position="303"/>
    </location>
</feature>
<sequence>MNDAVNMVEHSPELTAHTSAKKRRRKVNVAPYLMILPSLLFVLIFAYYPAVDGLVMSFFNWDGFNSPTFIGLHNFVAYLTSGHVGVEVFHLAVLTAGGMIVSLSMPLLAAELLYNHRSRLGRLYKPLLVIPMVIPPIVTFEIWGNIFNPQSGLLNDLLRTVGLSSLTNTWLANPVIAIYCLLFVGFPWVSNLYLLIYLAGLQNIPTDLYDAFALDGKSIWKRIQAIDIPMLMGQIRLVAIFSIIASIQHFVVILVLTQGGPGYATMVPGVDMYNSAFSYDEYGLGMAIGALMFLAVLLLTLLTFRFRKKDGMA</sequence>
<keyword evidence="3" id="KW-1003">Cell membrane</keyword>
<protein>
    <submittedName>
        <fullName evidence="9">Carbohydrate ABC transporter permease</fullName>
    </submittedName>
</protein>
<evidence type="ECO:0000259" key="8">
    <source>
        <dbReference type="PROSITE" id="PS50928"/>
    </source>
</evidence>
<keyword evidence="4 7" id="KW-0812">Transmembrane</keyword>
<dbReference type="EMBL" id="JBHUCX010000100">
    <property type="protein sequence ID" value="MFD1678060.1"/>
    <property type="molecule type" value="Genomic_DNA"/>
</dbReference>
<gene>
    <name evidence="9" type="ORF">ACFSB2_25670</name>
</gene>
<dbReference type="RefSeq" id="WP_377946040.1">
    <property type="nucleotide sequence ID" value="NZ_JBHUCX010000100.1"/>
</dbReference>
<dbReference type="CDD" id="cd06261">
    <property type="entry name" value="TM_PBP2"/>
    <property type="match status" value="1"/>
</dbReference>
<evidence type="ECO:0000256" key="1">
    <source>
        <dbReference type="ARBA" id="ARBA00004651"/>
    </source>
</evidence>
<feature type="transmembrane region" description="Helical" evidence="7">
    <location>
        <begin position="282"/>
        <end position="304"/>
    </location>
</feature>
<dbReference type="InterPro" id="IPR051393">
    <property type="entry name" value="ABC_transporter_permease"/>
</dbReference>
<evidence type="ECO:0000313" key="10">
    <source>
        <dbReference type="Proteomes" id="UP001597079"/>
    </source>
</evidence>
<dbReference type="InterPro" id="IPR000515">
    <property type="entry name" value="MetI-like"/>
</dbReference>
<evidence type="ECO:0000313" key="9">
    <source>
        <dbReference type="EMBL" id="MFD1678060.1"/>
    </source>
</evidence>
<evidence type="ECO:0000256" key="3">
    <source>
        <dbReference type="ARBA" id="ARBA00022475"/>
    </source>
</evidence>
<feature type="transmembrane region" description="Helical" evidence="7">
    <location>
        <begin position="176"/>
        <end position="199"/>
    </location>
</feature>
<dbReference type="InterPro" id="IPR035906">
    <property type="entry name" value="MetI-like_sf"/>
</dbReference>
<accession>A0ABW4JQG7</accession>
<organism evidence="9 10">
    <name type="scientific">Alicyclobacillus fodiniaquatilis</name>
    <dbReference type="NCBI Taxonomy" id="1661150"/>
    <lineage>
        <taxon>Bacteria</taxon>
        <taxon>Bacillati</taxon>
        <taxon>Bacillota</taxon>
        <taxon>Bacilli</taxon>
        <taxon>Bacillales</taxon>
        <taxon>Alicyclobacillaceae</taxon>
        <taxon>Alicyclobacillus</taxon>
    </lineage>
</organism>
<keyword evidence="5 7" id="KW-1133">Transmembrane helix</keyword>
<comment type="caution">
    <text evidence="9">The sequence shown here is derived from an EMBL/GenBank/DDBJ whole genome shotgun (WGS) entry which is preliminary data.</text>
</comment>
<name>A0ABW4JQG7_9BACL</name>
<evidence type="ECO:0000256" key="6">
    <source>
        <dbReference type="ARBA" id="ARBA00023136"/>
    </source>
</evidence>
<dbReference type="PANTHER" id="PTHR30193:SF37">
    <property type="entry name" value="INNER MEMBRANE ABC TRANSPORTER PERMEASE PROTEIN YCJO"/>
    <property type="match status" value="1"/>
</dbReference>
<feature type="transmembrane region" description="Helical" evidence="7">
    <location>
        <begin position="29"/>
        <end position="48"/>
    </location>
</feature>
<feature type="transmembrane region" description="Helical" evidence="7">
    <location>
        <begin position="126"/>
        <end position="146"/>
    </location>
</feature>
<evidence type="ECO:0000256" key="4">
    <source>
        <dbReference type="ARBA" id="ARBA00022692"/>
    </source>
</evidence>
<keyword evidence="6 7" id="KW-0472">Membrane</keyword>
<evidence type="ECO:0000256" key="5">
    <source>
        <dbReference type="ARBA" id="ARBA00022989"/>
    </source>
</evidence>